<dbReference type="Pfam" id="PF11454">
    <property type="entry name" value="DUF3016"/>
    <property type="match status" value="1"/>
</dbReference>
<dbReference type="AlphaFoldDB" id="B1ZN25"/>
<dbReference type="EMBL" id="CP001032">
    <property type="protein sequence ID" value="ACB76477.1"/>
    <property type="molecule type" value="Genomic_DNA"/>
</dbReference>
<dbReference type="InterPro" id="IPR021557">
    <property type="entry name" value="DUF3016"/>
</dbReference>
<proteinExistence type="predicted"/>
<sequence length="175" mass="19818">MKTSSFVRLMGAAVLGAVALSGCQQFSNQPAADPDSVQVEFKDMDRFTDFSDEPWGNAIRPEDAAAQFREAVVDEARRHLREGQRLKVVFTDVDLAGDHLPSIRVGATSVRVVKELYPPRIKLTFTLTDANGTVLKQGERNLIDRDFLMRADISIDRSLRYDLHLLRDWLRSELR</sequence>
<dbReference type="Proteomes" id="UP000007013">
    <property type="component" value="Chromosome"/>
</dbReference>
<accession>B1ZN25</accession>
<feature type="chain" id="PRO_5002772527" description="DUF3016 domain-containing protein" evidence="1">
    <location>
        <begin position="20"/>
        <end position="175"/>
    </location>
</feature>
<evidence type="ECO:0000256" key="1">
    <source>
        <dbReference type="SAM" id="SignalP"/>
    </source>
</evidence>
<organism evidence="2 3">
    <name type="scientific">Opitutus terrae (strain DSM 11246 / JCM 15787 / PB90-1)</name>
    <dbReference type="NCBI Taxonomy" id="452637"/>
    <lineage>
        <taxon>Bacteria</taxon>
        <taxon>Pseudomonadati</taxon>
        <taxon>Verrucomicrobiota</taxon>
        <taxon>Opitutia</taxon>
        <taxon>Opitutales</taxon>
        <taxon>Opitutaceae</taxon>
        <taxon>Opitutus</taxon>
    </lineage>
</organism>
<feature type="signal peptide" evidence="1">
    <location>
        <begin position="1"/>
        <end position="19"/>
    </location>
</feature>
<dbReference type="OrthoDB" id="195620at2"/>
<protein>
    <recommendedName>
        <fullName evidence="4">DUF3016 domain-containing protein</fullName>
    </recommendedName>
</protein>
<dbReference type="KEGG" id="ote:Oter_3197"/>
<keyword evidence="3" id="KW-1185">Reference proteome</keyword>
<dbReference type="STRING" id="452637.Oter_3197"/>
<reference evidence="2 3" key="1">
    <citation type="journal article" date="2011" name="J. Bacteriol.">
        <title>Genome sequence of the verrucomicrobium Opitutus terrae PB90-1, an abundant inhabitant of rice paddy soil ecosystems.</title>
        <authorList>
            <person name="van Passel M.W."/>
            <person name="Kant R."/>
            <person name="Palva A."/>
            <person name="Copeland A."/>
            <person name="Lucas S."/>
            <person name="Lapidus A."/>
            <person name="Glavina del Rio T."/>
            <person name="Pitluck S."/>
            <person name="Goltsman E."/>
            <person name="Clum A."/>
            <person name="Sun H."/>
            <person name="Schmutz J."/>
            <person name="Larimer F.W."/>
            <person name="Land M.L."/>
            <person name="Hauser L."/>
            <person name="Kyrpides N."/>
            <person name="Mikhailova N."/>
            <person name="Richardson P.P."/>
            <person name="Janssen P.H."/>
            <person name="de Vos W.M."/>
            <person name="Smidt H."/>
        </authorList>
    </citation>
    <scope>NUCLEOTIDE SEQUENCE [LARGE SCALE GENOMIC DNA]</scope>
    <source>
        <strain evidence="3">DSM 11246 / JCM 15787 / PB90-1</strain>
    </source>
</reference>
<evidence type="ECO:0000313" key="2">
    <source>
        <dbReference type="EMBL" id="ACB76477.1"/>
    </source>
</evidence>
<dbReference type="eggNOG" id="ENOG50313PD">
    <property type="taxonomic scope" value="Bacteria"/>
</dbReference>
<name>B1ZN25_OPITP</name>
<evidence type="ECO:0000313" key="3">
    <source>
        <dbReference type="Proteomes" id="UP000007013"/>
    </source>
</evidence>
<dbReference type="RefSeq" id="WP_012376006.1">
    <property type="nucleotide sequence ID" value="NC_010571.1"/>
</dbReference>
<keyword evidence="1" id="KW-0732">Signal</keyword>
<dbReference type="PROSITE" id="PS51257">
    <property type="entry name" value="PROKAR_LIPOPROTEIN"/>
    <property type="match status" value="1"/>
</dbReference>
<gene>
    <name evidence="2" type="ordered locus">Oter_3197</name>
</gene>
<evidence type="ECO:0008006" key="4">
    <source>
        <dbReference type="Google" id="ProtNLM"/>
    </source>
</evidence>
<dbReference type="HOGENOM" id="CLU_100616_1_0_0"/>